<feature type="transmembrane region" description="Helical" evidence="2">
    <location>
        <begin position="32"/>
        <end position="51"/>
    </location>
</feature>
<evidence type="ECO:0000313" key="5">
    <source>
        <dbReference type="Proteomes" id="UP000195880"/>
    </source>
</evidence>
<dbReference type="RefSeq" id="WP_087884805.1">
    <property type="nucleotide sequence ID" value="NZ_CP021748.1"/>
</dbReference>
<protein>
    <recommendedName>
        <fullName evidence="3">DUF6545 domain-containing protein</fullName>
    </recommendedName>
</protein>
<evidence type="ECO:0000259" key="3">
    <source>
        <dbReference type="Pfam" id="PF20182"/>
    </source>
</evidence>
<accession>A0A1Z1WDV7</accession>
<evidence type="ECO:0000313" key="4">
    <source>
        <dbReference type="EMBL" id="ARX84626.1"/>
    </source>
</evidence>
<dbReference type="NCBIfam" id="NF042915">
    <property type="entry name" value="MAB_1171c_fam"/>
    <property type="match status" value="1"/>
</dbReference>
<proteinExistence type="predicted"/>
<dbReference type="OrthoDB" id="3685619at2"/>
<keyword evidence="2" id="KW-0472">Membrane</keyword>
<evidence type="ECO:0000256" key="1">
    <source>
        <dbReference type="SAM" id="MobiDB-lite"/>
    </source>
</evidence>
<dbReference type="AlphaFoldDB" id="A0A1Z1WDV7"/>
<feature type="region of interest" description="Disordered" evidence="1">
    <location>
        <begin position="367"/>
        <end position="408"/>
    </location>
</feature>
<evidence type="ECO:0000256" key="2">
    <source>
        <dbReference type="SAM" id="Phobius"/>
    </source>
</evidence>
<feature type="domain" description="DUF6545" evidence="3">
    <location>
        <begin position="244"/>
        <end position="424"/>
    </location>
</feature>
<dbReference type="InterPro" id="IPR046675">
    <property type="entry name" value="DUF6545"/>
</dbReference>
<keyword evidence="2" id="KW-0812">Transmembrane</keyword>
<dbReference type="Pfam" id="PF20182">
    <property type="entry name" value="DUF6545"/>
    <property type="match status" value="1"/>
</dbReference>
<reference evidence="4 5" key="1">
    <citation type="submission" date="2017-05" db="EMBL/GenBank/DDBJ databases">
        <title>Streptomyces alboflavus Genome sequencing and assembly.</title>
        <authorList>
            <person name="Wang Y."/>
            <person name="Du B."/>
            <person name="Ding Y."/>
            <person name="Liu H."/>
            <person name="Hou Q."/>
            <person name="Liu K."/>
            <person name="Wang C."/>
            <person name="Yao L."/>
        </authorList>
    </citation>
    <scope>NUCLEOTIDE SEQUENCE [LARGE SCALE GENOMIC DNA]</scope>
    <source>
        <strain evidence="4 5">MDJK44</strain>
    </source>
</reference>
<dbReference type="EMBL" id="CP021748">
    <property type="protein sequence ID" value="ARX84626.1"/>
    <property type="molecule type" value="Genomic_DNA"/>
</dbReference>
<keyword evidence="2" id="KW-1133">Transmembrane helix</keyword>
<feature type="transmembrane region" description="Helical" evidence="2">
    <location>
        <begin position="103"/>
        <end position="121"/>
    </location>
</feature>
<keyword evidence="5" id="KW-1185">Reference proteome</keyword>
<dbReference type="KEGG" id="salf:SMD44_04071"/>
<name>A0A1Z1WDV7_9ACTN</name>
<feature type="compositionally biased region" description="Low complexity" evidence="1">
    <location>
        <begin position="383"/>
        <end position="395"/>
    </location>
</feature>
<feature type="transmembrane region" description="Helical" evidence="2">
    <location>
        <begin position="71"/>
        <end position="91"/>
    </location>
</feature>
<sequence length="436" mass="46976">MNSVRYPLAALVCWLAFARTLTPILRHRRREPAVVALCASFGCQGMYLAMSAPAHWTGSLFGTVTWYNVSVQMWIIAVIACQQVLLIHWLYPADAARARARRAVAVIACVPVAMAVLFQLATTHGHPHNSFAHPGEQPYFVAYEVVYLTAFALGKAVVARACWFYAGRTEDTWVRRGLRTAAVGAGLDLVYSLGRFADVFLVHLGWDPSLWANTTRTSLTLGMALNTIGWTAPLWGQRLDSLRAWCADFRSYRRLRPLWYALHRAHPETSLHTDPRGDLSALWDLRFALHRRVIEIRDGCLALRVHQTSGPAPAPPPDSTERERAAWEAAGIAAALAAESGGARAADHVVPIAAPAAVAAPDRADGLAVTGQAGDPGSGAAGGPASDTAGDPAPGIASGRATSPGDLDFSSDVRWLVQVSRAFAALPERERRTPAG</sequence>
<dbReference type="InterPro" id="IPR050039">
    <property type="entry name" value="MAB_1171c-like"/>
</dbReference>
<feature type="transmembrane region" description="Helical" evidence="2">
    <location>
        <begin position="141"/>
        <end position="166"/>
    </location>
</feature>
<gene>
    <name evidence="4" type="ORF">SMD44_04071</name>
</gene>
<dbReference type="Proteomes" id="UP000195880">
    <property type="component" value="Chromosome"/>
</dbReference>
<organism evidence="4 5">
    <name type="scientific">Streptomyces alboflavus</name>
    <dbReference type="NCBI Taxonomy" id="67267"/>
    <lineage>
        <taxon>Bacteria</taxon>
        <taxon>Bacillati</taxon>
        <taxon>Actinomycetota</taxon>
        <taxon>Actinomycetes</taxon>
        <taxon>Kitasatosporales</taxon>
        <taxon>Streptomycetaceae</taxon>
        <taxon>Streptomyces</taxon>
    </lineage>
</organism>